<feature type="non-terminal residue" evidence="1">
    <location>
        <position position="431"/>
    </location>
</feature>
<proteinExistence type="predicted"/>
<evidence type="ECO:0000313" key="1">
    <source>
        <dbReference type="EMBL" id="CAG8739217.1"/>
    </source>
</evidence>
<accession>A0ABN7V8K0</accession>
<name>A0ABN7V8K0_GIGMA</name>
<dbReference type="Proteomes" id="UP000789901">
    <property type="component" value="Unassembled WGS sequence"/>
</dbReference>
<keyword evidence="2" id="KW-1185">Reference proteome</keyword>
<evidence type="ECO:0000313" key="2">
    <source>
        <dbReference type="Proteomes" id="UP000789901"/>
    </source>
</evidence>
<sequence length="431" mass="50671">MSARSLSNMDVDDIASSQLSNIEVDIKQQKIDKLLENAIDLPDSILTTFINIIKKIAQEQFRQPQYLKTWVTLLNILINTDNKEFSLGVSLLKLMRYNKGPNTGKIFSKYLQQKAYNFIENLLYRPNNSHITSRSAARKTPTVTNKQLKLAIRDRLIKNKKQYRSKAVLMATQICEIGEMSYRSAVEKGFSTQKHPFNLLYLIWKLHNGYSESNKDNPINMKSSYIFDLYFELFGIRLTKFQKPLRQRWLYELQAARQLVERREHLEKFTLRFLNNLKLKKKIPKTYLQKWELLQEWLMDPDLKIQVECLVKFGEKIYEPMMNFFIGSDKEPRVLQPDGQLLPLPPGRRAHEMPDAFIKWNRNLYSIRNNLCSFFDKELWDATNILDDEGFGKFFDNLELSIIKAISSLDNWMSMWLRLPLSVCRLGGKDG</sequence>
<protein>
    <submittedName>
        <fullName evidence="1">7231_t:CDS:1</fullName>
    </submittedName>
</protein>
<gene>
    <name evidence="1" type="ORF">GMARGA_LOCUS15199</name>
</gene>
<organism evidence="1 2">
    <name type="scientific">Gigaspora margarita</name>
    <dbReference type="NCBI Taxonomy" id="4874"/>
    <lineage>
        <taxon>Eukaryota</taxon>
        <taxon>Fungi</taxon>
        <taxon>Fungi incertae sedis</taxon>
        <taxon>Mucoromycota</taxon>
        <taxon>Glomeromycotina</taxon>
        <taxon>Glomeromycetes</taxon>
        <taxon>Diversisporales</taxon>
        <taxon>Gigasporaceae</taxon>
        <taxon>Gigaspora</taxon>
    </lineage>
</organism>
<reference evidence="1 2" key="1">
    <citation type="submission" date="2021-06" db="EMBL/GenBank/DDBJ databases">
        <authorList>
            <person name="Kallberg Y."/>
            <person name="Tangrot J."/>
            <person name="Rosling A."/>
        </authorList>
    </citation>
    <scope>NUCLEOTIDE SEQUENCE [LARGE SCALE GENOMIC DNA]</scope>
    <source>
        <strain evidence="1 2">120-4 pot B 10/14</strain>
    </source>
</reference>
<comment type="caution">
    <text evidence="1">The sequence shown here is derived from an EMBL/GenBank/DDBJ whole genome shotgun (WGS) entry which is preliminary data.</text>
</comment>
<dbReference type="EMBL" id="CAJVQB010010367">
    <property type="protein sequence ID" value="CAG8739217.1"/>
    <property type="molecule type" value="Genomic_DNA"/>
</dbReference>